<proteinExistence type="predicted"/>
<dbReference type="Proteomes" id="UP001237642">
    <property type="component" value="Unassembled WGS sequence"/>
</dbReference>
<comment type="caution">
    <text evidence="3">The sequence shown here is derived from an EMBL/GenBank/DDBJ whole genome shotgun (WGS) entry which is preliminary data.</text>
</comment>
<feature type="region of interest" description="Disordered" evidence="2">
    <location>
        <begin position="321"/>
        <end position="348"/>
    </location>
</feature>
<keyword evidence="1" id="KW-0175">Coiled coil</keyword>
<protein>
    <submittedName>
        <fullName evidence="3">Uncharacterized protein</fullName>
    </submittedName>
</protein>
<feature type="compositionally biased region" description="Basic and acidic residues" evidence="2">
    <location>
        <begin position="321"/>
        <end position="335"/>
    </location>
</feature>
<keyword evidence="4" id="KW-1185">Reference proteome</keyword>
<reference evidence="3" key="2">
    <citation type="submission" date="2023-05" db="EMBL/GenBank/DDBJ databases">
        <authorList>
            <person name="Schelkunov M.I."/>
        </authorList>
    </citation>
    <scope>NUCLEOTIDE SEQUENCE</scope>
    <source>
        <strain evidence="3">Hsosn_3</strain>
        <tissue evidence="3">Leaf</tissue>
    </source>
</reference>
<name>A0AAD8M9A6_9APIA</name>
<evidence type="ECO:0000313" key="3">
    <source>
        <dbReference type="EMBL" id="KAK1363828.1"/>
    </source>
</evidence>
<dbReference type="AlphaFoldDB" id="A0AAD8M9A6"/>
<sequence>MAGAGPSRGRSNIKTVTSLLRKDGSWADSPTLFHVPPVTIDPEAYFTSMDKYYQEKHIDPPQFDSSQLDAEWGGYKHLKYRSSFQYSKWKDFMPKAFQIGGDYSWRDPTPSERLYSRPDDGGIVMPLEHLKAGLTPKPHKFLVALFKQQFKCTPAQFTPNSIRLILWFIAACDHSSRQPTFEAFFTIFSSKKSNCAPFYEIAQGNKNSRVGLLADGHKPVKLVTTRKHWQYEYVVIRGGDWSYMPGFSSKVEPHCVVRRDTLSDSQVKNCADLLHIFEFVWSEAEFQSVSKLKFYGLYPPASMDMPELAWGKDKRKIEELLKSGPPKPEHLNKQGEDDDADMEDEEVEGVDAELDGGYEEVFAPRLGDHERVPVDVGNGVDLIRFRPVHDTREPTKHHEKVTTEAWVEGDNPVNLNTVFADYVSMEDDFFVGGLDGESIAPAGETLVADNEEPLMSTGMPGEREKHVEEGDTLGRVEEAIGEGAGGARCVLRARPKTLVSCSRLGMKRRSGSQRVVDSTFAYDASSDDEIVDSSTGVQRKGVGYLFPTAPKAVLPEMLTPDDRGKLAKVTKKKMILRFEKHYARVGGYGARLVNKLLREGKRRKVAERQVKTLKQENGGLIADMDLLQEEAKEGFAADRKRLEDQVREAVDDANRAKEKLAAMPSAVDVIRDYKASPAYKKDCDDTVAAFRGTSVFKEIVGAESQKMAPLIVACCREFFRDDLRRPKDDFDVFFMEWMKARREAYVRRKAHPPP</sequence>
<dbReference type="EMBL" id="JAUIZM010000009">
    <property type="protein sequence ID" value="KAK1363828.1"/>
    <property type="molecule type" value="Genomic_DNA"/>
</dbReference>
<feature type="coiled-coil region" evidence="1">
    <location>
        <begin position="596"/>
        <end position="659"/>
    </location>
</feature>
<reference evidence="3" key="1">
    <citation type="submission" date="2023-02" db="EMBL/GenBank/DDBJ databases">
        <title>Genome of toxic invasive species Heracleum sosnowskyi carries increased number of genes despite the absence of recent whole-genome duplications.</title>
        <authorList>
            <person name="Schelkunov M."/>
            <person name="Shtratnikova V."/>
            <person name="Makarenko M."/>
            <person name="Klepikova A."/>
            <person name="Omelchenko D."/>
            <person name="Novikova G."/>
            <person name="Obukhova E."/>
            <person name="Bogdanov V."/>
            <person name="Penin A."/>
            <person name="Logacheva M."/>
        </authorList>
    </citation>
    <scope>NUCLEOTIDE SEQUENCE</scope>
    <source>
        <strain evidence="3">Hsosn_3</strain>
        <tissue evidence="3">Leaf</tissue>
    </source>
</reference>
<organism evidence="3 4">
    <name type="scientific">Heracleum sosnowskyi</name>
    <dbReference type="NCBI Taxonomy" id="360622"/>
    <lineage>
        <taxon>Eukaryota</taxon>
        <taxon>Viridiplantae</taxon>
        <taxon>Streptophyta</taxon>
        <taxon>Embryophyta</taxon>
        <taxon>Tracheophyta</taxon>
        <taxon>Spermatophyta</taxon>
        <taxon>Magnoliopsida</taxon>
        <taxon>eudicotyledons</taxon>
        <taxon>Gunneridae</taxon>
        <taxon>Pentapetalae</taxon>
        <taxon>asterids</taxon>
        <taxon>campanulids</taxon>
        <taxon>Apiales</taxon>
        <taxon>Apiaceae</taxon>
        <taxon>Apioideae</taxon>
        <taxon>apioid superclade</taxon>
        <taxon>Tordylieae</taxon>
        <taxon>Tordyliinae</taxon>
        <taxon>Heracleum</taxon>
    </lineage>
</organism>
<accession>A0AAD8M9A6</accession>
<evidence type="ECO:0000256" key="2">
    <source>
        <dbReference type="SAM" id="MobiDB-lite"/>
    </source>
</evidence>
<feature type="compositionally biased region" description="Acidic residues" evidence="2">
    <location>
        <begin position="336"/>
        <end position="348"/>
    </location>
</feature>
<gene>
    <name evidence="3" type="ORF">POM88_039389</name>
</gene>
<evidence type="ECO:0000313" key="4">
    <source>
        <dbReference type="Proteomes" id="UP001237642"/>
    </source>
</evidence>
<evidence type="ECO:0000256" key="1">
    <source>
        <dbReference type="SAM" id="Coils"/>
    </source>
</evidence>